<dbReference type="AlphaFoldDB" id="A0A1J5PYU7"/>
<dbReference type="EMBL" id="MLJW01005086">
    <property type="protein sequence ID" value="OIQ68821.1"/>
    <property type="molecule type" value="Genomic_DNA"/>
</dbReference>
<evidence type="ECO:0000313" key="2">
    <source>
        <dbReference type="EMBL" id="OIQ68821.1"/>
    </source>
</evidence>
<comment type="caution">
    <text evidence="2">The sequence shown here is derived from an EMBL/GenBank/DDBJ whole genome shotgun (WGS) entry which is preliminary data.</text>
</comment>
<reference evidence="2" key="1">
    <citation type="submission" date="2016-10" db="EMBL/GenBank/DDBJ databases">
        <title>Sequence of Gallionella enrichment culture.</title>
        <authorList>
            <person name="Poehlein A."/>
            <person name="Muehling M."/>
            <person name="Daniel R."/>
        </authorList>
    </citation>
    <scope>NUCLEOTIDE SEQUENCE</scope>
</reference>
<accession>A0A1J5PYU7</accession>
<protein>
    <submittedName>
        <fullName evidence="2">Uncharacterized protein</fullName>
    </submittedName>
</protein>
<organism evidence="2">
    <name type="scientific">mine drainage metagenome</name>
    <dbReference type="NCBI Taxonomy" id="410659"/>
    <lineage>
        <taxon>unclassified sequences</taxon>
        <taxon>metagenomes</taxon>
        <taxon>ecological metagenomes</taxon>
    </lineage>
</organism>
<sequence>MLRIHPKEAGEFHAALLGVGKALRARAGIGAAGVDDQRTQIPPCHQLEMLAADLHRRGAKPVLGEHAGDAGAGIDLDHGQILAPRLADVRFGDTEPHAVDGMQCSGVGGLQMHGHEELSRRGRCTVDGNNRARAQPVTPDAP</sequence>
<gene>
    <name evidence="2" type="ORF">GALL_495830</name>
</gene>
<name>A0A1J5PYU7_9ZZZZ</name>
<evidence type="ECO:0000256" key="1">
    <source>
        <dbReference type="SAM" id="MobiDB-lite"/>
    </source>
</evidence>
<feature type="region of interest" description="Disordered" evidence="1">
    <location>
        <begin position="114"/>
        <end position="142"/>
    </location>
</feature>
<proteinExistence type="predicted"/>